<gene>
    <name evidence="10" type="ORF">AC631_01305</name>
</gene>
<accession>A0A0V1Q3E5</accession>
<name>A0A0V1Q3E5_9ASCO</name>
<keyword evidence="3" id="KW-0813">Transport</keyword>
<keyword evidence="9" id="KW-0472">Membrane</keyword>
<dbReference type="GeneID" id="26838314"/>
<proteinExistence type="inferred from homology"/>
<dbReference type="GO" id="GO:0005742">
    <property type="term" value="C:mitochondrial outer membrane translocase complex"/>
    <property type="evidence" value="ECO:0007669"/>
    <property type="project" value="InterPro"/>
</dbReference>
<dbReference type="OrthoDB" id="284357at2759"/>
<keyword evidence="6" id="KW-0653">Protein transport</keyword>
<evidence type="ECO:0000313" key="11">
    <source>
        <dbReference type="Proteomes" id="UP000054251"/>
    </source>
</evidence>
<keyword evidence="8" id="KW-0496">Mitochondrion</keyword>
<keyword evidence="5" id="KW-1000">Mitochondrion outer membrane</keyword>
<dbReference type="InterPro" id="IPR012621">
    <property type="entry name" value="Tom7"/>
</dbReference>
<dbReference type="PANTHER" id="PTHR34944:SF2">
    <property type="entry name" value="MITOCHONDRIAL IMPORT RECEPTOR SUBUNIT TOM7"/>
    <property type="match status" value="1"/>
</dbReference>
<comment type="similarity">
    <text evidence="2">Belongs to the Tom7 family.</text>
</comment>
<protein>
    <recommendedName>
        <fullName evidence="12">Mitochondrial import receptor subunit TOM7</fullName>
    </recommendedName>
</protein>
<evidence type="ECO:0000256" key="5">
    <source>
        <dbReference type="ARBA" id="ARBA00022787"/>
    </source>
</evidence>
<evidence type="ECO:0000313" key="10">
    <source>
        <dbReference type="EMBL" id="KSA02940.1"/>
    </source>
</evidence>
<comment type="subcellular location">
    <subcellularLocation>
        <location evidence="1">Mitochondrion outer membrane</location>
        <topology evidence="1">Single-pass membrane protein</topology>
    </subcellularLocation>
</comment>
<evidence type="ECO:0000256" key="1">
    <source>
        <dbReference type="ARBA" id="ARBA00004572"/>
    </source>
</evidence>
<sequence length="61" mass="6909">MASPNYQITLSDESKERITKVLEYSKTIAHYGFIPFVLYLGWSATPNRPSLFNLLSPFPSA</sequence>
<keyword evidence="11" id="KW-1185">Reference proteome</keyword>
<evidence type="ECO:0000256" key="3">
    <source>
        <dbReference type="ARBA" id="ARBA00022448"/>
    </source>
</evidence>
<comment type="caution">
    <text evidence="10">The sequence shown here is derived from an EMBL/GenBank/DDBJ whole genome shotgun (WGS) entry which is preliminary data.</text>
</comment>
<dbReference type="RefSeq" id="XP_015469042.1">
    <property type="nucleotide sequence ID" value="XM_015610135.1"/>
</dbReference>
<dbReference type="EMBL" id="LMYN01000017">
    <property type="protein sequence ID" value="KSA02940.1"/>
    <property type="molecule type" value="Genomic_DNA"/>
</dbReference>
<keyword evidence="4" id="KW-0812">Transmembrane</keyword>
<dbReference type="Pfam" id="PF08038">
    <property type="entry name" value="Tom7"/>
    <property type="match status" value="1"/>
</dbReference>
<organism evidence="10 11">
    <name type="scientific">Debaryomyces fabryi</name>
    <dbReference type="NCBI Taxonomy" id="58627"/>
    <lineage>
        <taxon>Eukaryota</taxon>
        <taxon>Fungi</taxon>
        <taxon>Dikarya</taxon>
        <taxon>Ascomycota</taxon>
        <taxon>Saccharomycotina</taxon>
        <taxon>Pichiomycetes</taxon>
        <taxon>Debaryomycetaceae</taxon>
        <taxon>Debaryomyces</taxon>
    </lineage>
</organism>
<evidence type="ECO:0000256" key="6">
    <source>
        <dbReference type="ARBA" id="ARBA00022927"/>
    </source>
</evidence>
<evidence type="ECO:0000256" key="2">
    <source>
        <dbReference type="ARBA" id="ARBA00010917"/>
    </source>
</evidence>
<evidence type="ECO:0000256" key="8">
    <source>
        <dbReference type="ARBA" id="ARBA00023128"/>
    </source>
</evidence>
<dbReference type="AlphaFoldDB" id="A0A0V1Q3E5"/>
<evidence type="ECO:0000256" key="4">
    <source>
        <dbReference type="ARBA" id="ARBA00022692"/>
    </source>
</evidence>
<dbReference type="GO" id="GO:0045040">
    <property type="term" value="P:protein insertion into mitochondrial outer membrane"/>
    <property type="evidence" value="ECO:0007669"/>
    <property type="project" value="TreeGrafter"/>
</dbReference>
<reference evidence="10 11" key="1">
    <citation type="submission" date="2015-11" db="EMBL/GenBank/DDBJ databases">
        <title>The genome of Debaryomyces fabryi.</title>
        <authorList>
            <person name="Tafer H."/>
            <person name="Lopandic K."/>
        </authorList>
    </citation>
    <scope>NUCLEOTIDE SEQUENCE [LARGE SCALE GENOMIC DNA]</scope>
    <source>
        <strain evidence="10 11">CBS 789</strain>
    </source>
</reference>
<dbReference type="Proteomes" id="UP000054251">
    <property type="component" value="Unassembled WGS sequence"/>
</dbReference>
<dbReference type="GO" id="GO:0030150">
    <property type="term" value="P:protein import into mitochondrial matrix"/>
    <property type="evidence" value="ECO:0007669"/>
    <property type="project" value="InterPro"/>
</dbReference>
<evidence type="ECO:0000256" key="7">
    <source>
        <dbReference type="ARBA" id="ARBA00022989"/>
    </source>
</evidence>
<evidence type="ECO:0000256" key="9">
    <source>
        <dbReference type="ARBA" id="ARBA00023136"/>
    </source>
</evidence>
<dbReference type="PANTHER" id="PTHR34944">
    <property type="entry name" value="MITOCHONDRIAL IMPORT RECEPTOR SUBUNIT TOM7"/>
    <property type="match status" value="1"/>
</dbReference>
<keyword evidence="7" id="KW-1133">Transmembrane helix</keyword>
<evidence type="ECO:0008006" key="12">
    <source>
        <dbReference type="Google" id="ProtNLM"/>
    </source>
</evidence>